<name>A0A7W2R412_9FLAO</name>
<dbReference type="GO" id="GO:0003677">
    <property type="term" value="F:DNA binding"/>
    <property type="evidence" value="ECO:0007669"/>
    <property type="project" value="InterPro"/>
</dbReference>
<dbReference type="GO" id="GO:0016987">
    <property type="term" value="F:sigma factor activity"/>
    <property type="evidence" value="ECO:0007669"/>
    <property type="project" value="UniProtKB-KW"/>
</dbReference>
<dbReference type="RefSeq" id="WP_182204356.1">
    <property type="nucleotide sequence ID" value="NZ_JACGLT010000004.1"/>
</dbReference>
<dbReference type="InterPro" id="IPR014284">
    <property type="entry name" value="RNA_pol_sigma-70_dom"/>
</dbReference>
<comment type="similarity">
    <text evidence="1">Belongs to the sigma-70 factor family. ECF subfamily.</text>
</comment>
<evidence type="ECO:0000313" key="7">
    <source>
        <dbReference type="EMBL" id="MBA6152575.1"/>
    </source>
</evidence>
<organism evidence="7 8">
    <name type="scientific">Gelidibacter maritimus</name>
    <dbReference type="NCBI Taxonomy" id="2761487"/>
    <lineage>
        <taxon>Bacteria</taxon>
        <taxon>Pseudomonadati</taxon>
        <taxon>Bacteroidota</taxon>
        <taxon>Flavobacteriia</taxon>
        <taxon>Flavobacteriales</taxon>
        <taxon>Flavobacteriaceae</taxon>
        <taxon>Gelidibacter</taxon>
    </lineage>
</organism>
<dbReference type="Gene3D" id="1.10.10.10">
    <property type="entry name" value="Winged helix-like DNA-binding domain superfamily/Winged helix DNA-binding domain"/>
    <property type="match status" value="1"/>
</dbReference>
<dbReference type="Pfam" id="PF04542">
    <property type="entry name" value="Sigma70_r2"/>
    <property type="match status" value="1"/>
</dbReference>
<evidence type="ECO:0000259" key="6">
    <source>
        <dbReference type="Pfam" id="PF08281"/>
    </source>
</evidence>
<proteinExistence type="inferred from homology"/>
<dbReference type="NCBIfam" id="TIGR02937">
    <property type="entry name" value="sigma70-ECF"/>
    <property type="match status" value="1"/>
</dbReference>
<dbReference type="InterPro" id="IPR039425">
    <property type="entry name" value="RNA_pol_sigma-70-like"/>
</dbReference>
<dbReference type="PANTHER" id="PTHR43133">
    <property type="entry name" value="RNA POLYMERASE ECF-TYPE SIGMA FACTO"/>
    <property type="match status" value="1"/>
</dbReference>
<accession>A0A7W2R412</accession>
<dbReference type="SUPFAM" id="SSF88659">
    <property type="entry name" value="Sigma3 and sigma4 domains of RNA polymerase sigma factors"/>
    <property type="match status" value="1"/>
</dbReference>
<keyword evidence="4" id="KW-0804">Transcription</keyword>
<dbReference type="Proteomes" id="UP000541857">
    <property type="component" value="Unassembled WGS sequence"/>
</dbReference>
<dbReference type="CDD" id="cd06171">
    <property type="entry name" value="Sigma70_r4"/>
    <property type="match status" value="1"/>
</dbReference>
<sequence>MTPTNSHIEDLLEQCKSGNQHAQMEVYNRYYKAMYNTSFRIVKDSFKAEDIMQESFLTAFRKLETLKESSMFGSWLKRIVINNSIYDYHKAQKSNTVSLEDVMYKIEDDQNEPNDNEWTHLRATEVIKCMKSLKDNYQIILNLSLIEGYDYEEISEIMNISYANCRTMISRAKESLKQKLKPVEGF</sequence>
<keyword evidence="8" id="KW-1185">Reference proteome</keyword>
<keyword evidence="3" id="KW-0731">Sigma factor</keyword>
<feature type="domain" description="RNA polymerase sigma-70 region 2" evidence="5">
    <location>
        <begin position="27"/>
        <end position="93"/>
    </location>
</feature>
<dbReference type="GO" id="GO:0006352">
    <property type="term" value="P:DNA-templated transcription initiation"/>
    <property type="evidence" value="ECO:0007669"/>
    <property type="project" value="InterPro"/>
</dbReference>
<dbReference type="InterPro" id="IPR036388">
    <property type="entry name" value="WH-like_DNA-bd_sf"/>
</dbReference>
<dbReference type="SUPFAM" id="SSF88946">
    <property type="entry name" value="Sigma2 domain of RNA polymerase sigma factors"/>
    <property type="match status" value="1"/>
</dbReference>
<evidence type="ECO:0000256" key="1">
    <source>
        <dbReference type="ARBA" id="ARBA00010641"/>
    </source>
</evidence>
<evidence type="ECO:0000313" key="8">
    <source>
        <dbReference type="Proteomes" id="UP000541857"/>
    </source>
</evidence>
<reference evidence="7 8" key="1">
    <citation type="submission" date="2020-07" db="EMBL/GenBank/DDBJ databases">
        <title>Bacterium isolated from marine sediment.</title>
        <authorList>
            <person name="Shang D."/>
        </authorList>
    </citation>
    <scope>NUCLEOTIDE SEQUENCE [LARGE SCALE GENOMIC DNA]</scope>
    <source>
        <strain evidence="7 8">F6074</strain>
    </source>
</reference>
<gene>
    <name evidence="7" type="ORF">H3Z82_07540</name>
</gene>
<dbReference type="InterPro" id="IPR013324">
    <property type="entry name" value="RNA_pol_sigma_r3/r4-like"/>
</dbReference>
<evidence type="ECO:0000259" key="5">
    <source>
        <dbReference type="Pfam" id="PF04542"/>
    </source>
</evidence>
<evidence type="ECO:0000256" key="2">
    <source>
        <dbReference type="ARBA" id="ARBA00023015"/>
    </source>
</evidence>
<dbReference type="InterPro" id="IPR013325">
    <property type="entry name" value="RNA_pol_sigma_r2"/>
</dbReference>
<dbReference type="PANTHER" id="PTHR43133:SF51">
    <property type="entry name" value="RNA POLYMERASE SIGMA FACTOR"/>
    <property type="match status" value="1"/>
</dbReference>
<dbReference type="Pfam" id="PF08281">
    <property type="entry name" value="Sigma70_r4_2"/>
    <property type="match status" value="1"/>
</dbReference>
<comment type="caution">
    <text evidence="7">The sequence shown here is derived from an EMBL/GenBank/DDBJ whole genome shotgun (WGS) entry which is preliminary data.</text>
</comment>
<keyword evidence="2" id="KW-0805">Transcription regulation</keyword>
<dbReference type="InterPro" id="IPR007627">
    <property type="entry name" value="RNA_pol_sigma70_r2"/>
</dbReference>
<dbReference type="Gene3D" id="1.10.1740.10">
    <property type="match status" value="1"/>
</dbReference>
<feature type="domain" description="RNA polymerase sigma factor 70 region 4 type 2" evidence="6">
    <location>
        <begin position="125"/>
        <end position="176"/>
    </location>
</feature>
<protein>
    <submittedName>
        <fullName evidence="7">RNA polymerase sigma factor</fullName>
    </submittedName>
</protein>
<dbReference type="AlphaFoldDB" id="A0A7W2R412"/>
<dbReference type="EMBL" id="JACGLT010000004">
    <property type="protein sequence ID" value="MBA6152575.1"/>
    <property type="molecule type" value="Genomic_DNA"/>
</dbReference>
<dbReference type="InterPro" id="IPR013249">
    <property type="entry name" value="RNA_pol_sigma70_r4_t2"/>
</dbReference>
<evidence type="ECO:0000256" key="4">
    <source>
        <dbReference type="ARBA" id="ARBA00023163"/>
    </source>
</evidence>
<evidence type="ECO:0000256" key="3">
    <source>
        <dbReference type="ARBA" id="ARBA00023082"/>
    </source>
</evidence>